<dbReference type="SUPFAM" id="SSF55681">
    <property type="entry name" value="Class II aaRS and biotin synthetases"/>
    <property type="match status" value="1"/>
</dbReference>
<evidence type="ECO:0000313" key="10">
    <source>
        <dbReference type="Proteomes" id="UP001597171"/>
    </source>
</evidence>
<dbReference type="PANTHER" id="PTHR22594:SF5">
    <property type="entry name" value="ASPARTATE--TRNA LIGASE, MITOCHONDRIAL"/>
    <property type="match status" value="1"/>
</dbReference>
<dbReference type="Gene3D" id="3.30.1360.30">
    <property type="entry name" value="GAD-like domain"/>
    <property type="match status" value="1"/>
</dbReference>
<dbReference type="InterPro" id="IPR045864">
    <property type="entry name" value="aa-tRNA-synth_II/BPL/LPL"/>
</dbReference>
<feature type="region of interest" description="Aspartate" evidence="7">
    <location>
        <begin position="199"/>
        <end position="202"/>
    </location>
</feature>
<protein>
    <recommendedName>
        <fullName evidence="7">Aspartate--tRNA(Asp/Asn) ligase</fullName>
        <ecNumber evidence="7">6.1.1.23</ecNumber>
    </recommendedName>
    <alternativeName>
        <fullName evidence="7">Aspartyl-tRNA synthetase</fullName>
        <shortName evidence="7">AspRS</shortName>
    </alternativeName>
    <alternativeName>
        <fullName evidence="7">Non-discriminating aspartyl-tRNA synthetase</fullName>
        <shortName evidence="7">ND-AspRS</shortName>
    </alternativeName>
</protein>
<sequence>MHRYRSHTCGALRSAHVGETIRLSGWVHRVRDHGGVLFIDLRDHYGLTQVVADPDSPAFALAETVRAEWVIRVDGLVRTRPAGTENPELPTGEVEVYVKEIEVLGPAADLPLPVFGDQEYPEETRLKYRFLDLRREKLHRNIMTRGAIIDAMRAKMKAGGFFEFQTPILTASSPEGARDFLVPSRIHPGMFYALPQAPQQYKQLLMMSGFDRYFQIAPCFRDEDPRADRLPGEFYQLDLEMSFVEQEDVFAAIEPVITGVFEDFAAGKPVTKNWPRIPYADSLRKYGTDKPDLRNPIVMQDVSEHFRGSGFKVFSRLLETEGHQVWAIPAPTGGSRAFCDRMNSWAQSEGQPGLGYVMWRDGGEPAATIDTTNLDTSLLAYLDPKRLAEFSSRYQKIDGAGPIANNIGPERTEAIRQQLGLGAGDAAFFVAGDPAKFVKFAGLARTRAGEELKLVDHDRFELAWIVDFPFYEWNEDEKKVDFSHNPFSMPQGGMDALTGQDPLTIKAFQYDIACNGFEIASGGIRNHRPEAMVKAFELAGYDEQTVIDRFGGMYRAFQYGAPPHGGMAAGVDRIVMLLTGAQNLREISLFPMNQRAEDLLMGAPAAPTPKQLRELHLRLNPPQK</sequence>
<dbReference type="Gene3D" id="3.30.930.10">
    <property type="entry name" value="Bira Bifunctional Protein, Domain 2"/>
    <property type="match status" value="1"/>
</dbReference>
<dbReference type="EC" id="6.1.1.23" evidence="7"/>
<evidence type="ECO:0000256" key="2">
    <source>
        <dbReference type="ARBA" id="ARBA00022598"/>
    </source>
</evidence>
<dbReference type="PRINTS" id="PR01042">
    <property type="entry name" value="TRNASYNTHASP"/>
</dbReference>
<dbReference type="Gene3D" id="2.40.50.140">
    <property type="entry name" value="Nucleic acid-binding proteins"/>
    <property type="match status" value="1"/>
</dbReference>
<name>A0ABW3Z8D5_9HYPH</name>
<dbReference type="PROSITE" id="PS50862">
    <property type="entry name" value="AA_TRNA_LIGASE_II"/>
    <property type="match status" value="1"/>
</dbReference>
<keyword evidence="2 7" id="KW-0436">Ligase</keyword>
<dbReference type="InterPro" id="IPR012340">
    <property type="entry name" value="NA-bd_OB-fold"/>
</dbReference>
<keyword evidence="10" id="KW-1185">Reference proteome</keyword>
<dbReference type="InterPro" id="IPR004524">
    <property type="entry name" value="Asp-tRNA-ligase_1"/>
</dbReference>
<comment type="function">
    <text evidence="7">Aspartyl-tRNA synthetase with relaxed tRNA specificity since it is able to aspartylate not only its cognate tRNA(Asp) but also tRNA(Asn). Reaction proceeds in two steps: L-aspartate is first activated by ATP to form Asp-AMP and then transferred to the acceptor end of tRNA(Asp/Asn).</text>
</comment>
<keyword evidence="6 7" id="KW-0030">Aminoacyl-tRNA synthetase</keyword>
<feature type="binding site" evidence="7">
    <location>
        <position position="484"/>
    </location>
    <ligand>
        <name>L-aspartate</name>
        <dbReference type="ChEBI" id="CHEBI:29991"/>
    </ligand>
</feature>
<dbReference type="NCBIfam" id="NF001750">
    <property type="entry name" value="PRK00476.1"/>
    <property type="match status" value="1"/>
</dbReference>
<reference evidence="10" key="1">
    <citation type="journal article" date="2019" name="Int. J. Syst. Evol. Microbiol.">
        <title>The Global Catalogue of Microorganisms (GCM) 10K type strain sequencing project: providing services to taxonomists for standard genome sequencing and annotation.</title>
        <authorList>
            <consortium name="The Broad Institute Genomics Platform"/>
            <consortium name="The Broad Institute Genome Sequencing Center for Infectious Disease"/>
            <person name="Wu L."/>
            <person name="Ma J."/>
        </authorList>
    </citation>
    <scope>NUCLEOTIDE SEQUENCE [LARGE SCALE GENOMIC DNA]</scope>
    <source>
        <strain evidence="10">CCUG 61696</strain>
    </source>
</reference>
<evidence type="ECO:0000256" key="6">
    <source>
        <dbReference type="ARBA" id="ARBA00023146"/>
    </source>
</evidence>
<dbReference type="Pfam" id="PF00152">
    <property type="entry name" value="tRNA-synt_2"/>
    <property type="match status" value="1"/>
</dbReference>
<dbReference type="EMBL" id="JBHTMX010000097">
    <property type="protein sequence ID" value="MFD1332544.1"/>
    <property type="molecule type" value="Genomic_DNA"/>
</dbReference>
<feature type="binding site" evidence="7">
    <location>
        <position position="175"/>
    </location>
    <ligand>
        <name>L-aspartate</name>
        <dbReference type="ChEBI" id="CHEBI:29991"/>
    </ligand>
</feature>
<proteinExistence type="inferred from homology"/>
<organism evidence="9 10">
    <name type="scientific">Methylopila musalis</name>
    <dbReference type="NCBI Taxonomy" id="1134781"/>
    <lineage>
        <taxon>Bacteria</taxon>
        <taxon>Pseudomonadati</taxon>
        <taxon>Pseudomonadota</taxon>
        <taxon>Alphaproteobacteria</taxon>
        <taxon>Hyphomicrobiales</taxon>
        <taxon>Methylopilaceae</taxon>
        <taxon>Methylopila</taxon>
    </lineage>
</organism>
<evidence type="ECO:0000256" key="4">
    <source>
        <dbReference type="ARBA" id="ARBA00022840"/>
    </source>
</evidence>
<evidence type="ECO:0000256" key="7">
    <source>
        <dbReference type="HAMAP-Rule" id="MF_00044"/>
    </source>
</evidence>
<comment type="caution">
    <text evidence="7">Lacks conserved residue(s) required for the propagation of feature annotation.</text>
</comment>
<feature type="domain" description="Aminoacyl-transfer RNA synthetases class-II family profile" evidence="8">
    <location>
        <begin position="148"/>
        <end position="591"/>
    </location>
</feature>
<evidence type="ECO:0000256" key="5">
    <source>
        <dbReference type="ARBA" id="ARBA00022917"/>
    </source>
</evidence>
<dbReference type="SUPFAM" id="SSF50249">
    <property type="entry name" value="Nucleic acid-binding proteins"/>
    <property type="match status" value="1"/>
</dbReference>
<feature type="binding site" evidence="7">
    <location>
        <begin position="221"/>
        <end position="223"/>
    </location>
    <ligand>
        <name>ATP</name>
        <dbReference type="ChEBI" id="CHEBI:30616"/>
    </ligand>
</feature>
<dbReference type="InterPro" id="IPR006195">
    <property type="entry name" value="aa-tRNA-synth_II"/>
</dbReference>
<dbReference type="SUPFAM" id="SSF55261">
    <property type="entry name" value="GAD domain-like"/>
    <property type="match status" value="1"/>
</dbReference>
<dbReference type="PANTHER" id="PTHR22594">
    <property type="entry name" value="ASPARTYL/LYSYL-TRNA SYNTHETASE"/>
    <property type="match status" value="1"/>
</dbReference>
<dbReference type="GO" id="GO:0004815">
    <property type="term" value="F:aspartate-tRNA ligase activity"/>
    <property type="evidence" value="ECO:0007669"/>
    <property type="project" value="UniProtKB-EC"/>
</dbReference>
<feature type="site" description="Important for tRNA non-discrimination" evidence="7">
    <location>
        <position position="33"/>
    </location>
</feature>
<dbReference type="RefSeq" id="WP_378775765.1">
    <property type="nucleotide sequence ID" value="NZ_JBHTMX010000097.1"/>
</dbReference>
<evidence type="ECO:0000256" key="1">
    <source>
        <dbReference type="ARBA" id="ARBA00006303"/>
    </source>
</evidence>
<evidence type="ECO:0000259" key="8">
    <source>
        <dbReference type="PROSITE" id="PS50862"/>
    </source>
</evidence>
<comment type="similarity">
    <text evidence="1 7">Belongs to the class-II aminoacyl-tRNA synthetase family. Type 1 subfamily.</text>
</comment>
<feature type="binding site" evidence="7">
    <location>
        <position position="221"/>
    </location>
    <ligand>
        <name>L-aspartate</name>
        <dbReference type="ChEBI" id="CHEBI:29991"/>
    </ligand>
</feature>
<accession>A0ABW3Z8D5</accession>
<keyword evidence="5 7" id="KW-0648">Protein biosynthesis</keyword>
<keyword evidence="4 7" id="KW-0067">ATP-binding</keyword>
<gene>
    <name evidence="7 9" type="primary">aspS</name>
    <name evidence="9" type="ORF">ACFQ4O_11100</name>
</gene>
<evidence type="ECO:0000313" key="9">
    <source>
        <dbReference type="EMBL" id="MFD1332544.1"/>
    </source>
</evidence>
<dbReference type="CDD" id="cd04317">
    <property type="entry name" value="EcAspRS_like_N"/>
    <property type="match status" value="1"/>
</dbReference>
<feature type="site" description="Important for tRNA non-discrimination" evidence="7">
    <location>
        <position position="83"/>
    </location>
</feature>
<dbReference type="NCBIfam" id="TIGR00459">
    <property type="entry name" value="aspS_bact"/>
    <property type="match status" value="1"/>
</dbReference>
<dbReference type="InterPro" id="IPR004364">
    <property type="entry name" value="Aa-tRNA-synt_II"/>
</dbReference>
<dbReference type="InterPro" id="IPR047089">
    <property type="entry name" value="Asp-tRNA-ligase_1_N"/>
</dbReference>
<keyword evidence="3 7" id="KW-0547">Nucleotide-binding</keyword>
<evidence type="ECO:0000256" key="3">
    <source>
        <dbReference type="ARBA" id="ARBA00022741"/>
    </source>
</evidence>
<feature type="binding site" evidence="7">
    <location>
        <begin position="570"/>
        <end position="573"/>
    </location>
    <ligand>
        <name>ATP</name>
        <dbReference type="ChEBI" id="CHEBI:30616"/>
    </ligand>
</feature>
<dbReference type="InterPro" id="IPR002312">
    <property type="entry name" value="Asp/Asn-tRNA-synth_IIb"/>
</dbReference>
<dbReference type="Pfam" id="PF01336">
    <property type="entry name" value="tRNA_anti-codon"/>
    <property type="match status" value="1"/>
</dbReference>
<dbReference type="HAMAP" id="MF_00044">
    <property type="entry name" value="Asp_tRNA_synth_type1"/>
    <property type="match status" value="1"/>
</dbReference>
<comment type="catalytic activity">
    <reaction evidence="7">
        <text>tRNA(Asx) + L-aspartate + ATP = L-aspartyl-tRNA(Asx) + AMP + diphosphate</text>
        <dbReference type="Rhea" id="RHEA:18349"/>
        <dbReference type="Rhea" id="RHEA-COMP:9710"/>
        <dbReference type="Rhea" id="RHEA-COMP:9711"/>
        <dbReference type="ChEBI" id="CHEBI:29991"/>
        <dbReference type="ChEBI" id="CHEBI:30616"/>
        <dbReference type="ChEBI" id="CHEBI:33019"/>
        <dbReference type="ChEBI" id="CHEBI:78442"/>
        <dbReference type="ChEBI" id="CHEBI:78516"/>
        <dbReference type="ChEBI" id="CHEBI:456215"/>
        <dbReference type="EC" id="6.1.1.23"/>
    </reaction>
</comment>
<comment type="subunit">
    <text evidence="7">Homodimer.</text>
</comment>
<comment type="caution">
    <text evidence="9">The sequence shown here is derived from an EMBL/GenBank/DDBJ whole genome shotgun (WGS) entry which is preliminary data.</text>
</comment>
<feature type="binding site" evidence="7">
    <location>
        <position position="525"/>
    </location>
    <ligand>
        <name>L-aspartate</name>
        <dbReference type="ChEBI" id="CHEBI:29991"/>
    </ligand>
</feature>
<dbReference type="InterPro" id="IPR004365">
    <property type="entry name" value="NA-bd_OB_tRNA"/>
</dbReference>
<keyword evidence="7" id="KW-0963">Cytoplasm</keyword>
<feature type="binding site" evidence="7">
    <location>
        <position position="518"/>
    </location>
    <ligand>
        <name>ATP</name>
        <dbReference type="ChEBI" id="CHEBI:30616"/>
    </ligand>
</feature>
<comment type="subcellular location">
    <subcellularLocation>
        <location evidence="7">Cytoplasm</location>
    </subcellularLocation>
</comment>
<dbReference type="InterPro" id="IPR004115">
    <property type="entry name" value="GAD-like_sf"/>
</dbReference>
<dbReference type="Proteomes" id="UP001597171">
    <property type="component" value="Unassembled WGS sequence"/>
</dbReference>